<reference evidence="2" key="2">
    <citation type="journal article" date="2015" name="Data Brief">
        <title>Shoot transcriptome of the giant reed, Arundo donax.</title>
        <authorList>
            <person name="Barrero R.A."/>
            <person name="Guerrero F.D."/>
            <person name="Moolhuijzen P."/>
            <person name="Goolsby J.A."/>
            <person name="Tidwell J."/>
            <person name="Bellgard S.E."/>
            <person name="Bellgard M.I."/>
        </authorList>
    </citation>
    <scope>NUCLEOTIDE SEQUENCE</scope>
    <source>
        <tissue evidence="2">Shoot tissue taken approximately 20 cm above the soil surface</tissue>
    </source>
</reference>
<proteinExistence type="predicted"/>
<organism evidence="2">
    <name type="scientific">Arundo donax</name>
    <name type="common">Giant reed</name>
    <name type="synonym">Donax arundinaceus</name>
    <dbReference type="NCBI Taxonomy" id="35708"/>
    <lineage>
        <taxon>Eukaryota</taxon>
        <taxon>Viridiplantae</taxon>
        <taxon>Streptophyta</taxon>
        <taxon>Embryophyta</taxon>
        <taxon>Tracheophyta</taxon>
        <taxon>Spermatophyta</taxon>
        <taxon>Magnoliopsida</taxon>
        <taxon>Liliopsida</taxon>
        <taxon>Poales</taxon>
        <taxon>Poaceae</taxon>
        <taxon>PACMAD clade</taxon>
        <taxon>Arundinoideae</taxon>
        <taxon>Arundineae</taxon>
        <taxon>Arundo</taxon>
    </lineage>
</organism>
<evidence type="ECO:0000256" key="1">
    <source>
        <dbReference type="SAM" id="MobiDB-lite"/>
    </source>
</evidence>
<protein>
    <submittedName>
        <fullName evidence="2">Uncharacterized protein</fullName>
    </submittedName>
</protein>
<dbReference type="AlphaFoldDB" id="A0A0A8Y5R4"/>
<accession>A0A0A8Y5R4</accession>
<evidence type="ECO:0000313" key="2">
    <source>
        <dbReference type="EMBL" id="JAD21356.1"/>
    </source>
</evidence>
<reference evidence="2" key="1">
    <citation type="submission" date="2014-09" db="EMBL/GenBank/DDBJ databases">
        <authorList>
            <person name="Magalhaes I.L.F."/>
            <person name="Oliveira U."/>
            <person name="Santos F.R."/>
            <person name="Vidigal T.H.D.A."/>
            <person name="Brescovit A.D."/>
            <person name="Santos A.J."/>
        </authorList>
    </citation>
    <scope>NUCLEOTIDE SEQUENCE</scope>
    <source>
        <tissue evidence="2">Shoot tissue taken approximately 20 cm above the soil surface</tissue>
    </source>
</reference>
<feature type="compositionally biased region" description="Basic residues" evidence="1">
    <location>
        <begin position="1"/>
        <end position="12"/>
    </location>
</feature>
<feature type="region of interest" description="Disordered" evidence="1">
    <location>
        <begin position="1"/>
        <end position="25"/>
    </location>
</feature>
<sequence>MELGVSHRKKPLHHPDSQIIRNETP</sequence>
<name>A0A0A8Y5R4_ARUDO</name>
<dbReference type="EMBL" id="GBRH01276539">
    <property type="protein sequence ID" value="JAD21356.1"/>
    <property type="molecule type" value="Transcribed_RNA"/>
</dbReference>